<dbReference type="Pfam" id="PF00211">
    <property type="entry name" value="Guanylate_cyc"/>
    <property type="match status" value="1"/>
</dbReference>
<feature type="domain" description="HAMP" evidence="4">
    <location>
        <begin position="240"/>
        <end position="292"/>
    </location>
</feature>
<protein>
    <submittedName>
        <fullName evidence="5">HAMP domain-containing protein</fullName>
    </submittedName>
</protein>
<comment type="similarity">
    <text evidence="1">Belongs to the adenylyl cyclase class-3 family.</text>
</comment>
<evidence type="ECO:0000259" key="4">
    <source>
        <dbReference type="PROSITE" id="PS50885"/>
    </source>
</evidence>
<accession>A0A6M0RKT0</accession>
<evidence type="ECO:0000259" key="3">
    <source>
        <dbReference type="PROSITE" id="PS50125"/>
    </source>
</evidence>
<dbReference type="RefSeq" id="WP_163698407.1">
    <property type="nucleotide sequence ID" value="NZ_QXHD01000004.1"/>
</dbReference>
<keyword evidence="2" id="KW-1133">Transmembrane helix</keyword>
<dbReference type="SMART" id="SM00304">
    <property type="entry name" value="HAMP"/>
    <property type="match status" value="1"/>
</dbReference>
<dbReference type="AlphaFoldDB" id="A0A6M0RKT0"/>
<dbReference type="PANTHER" id="PTHR43081:SF1">
    <property type="entry name" value="ADENYLATE CYCLASE, TERMINAL-DIFFERENTIATION SPECIFIC"/>
    <property type="match status" value="1"/>
</dbReference>
<evidence type="ECO:0000256" key="1">
    <source>
        <dbReference type="ARBA" id="ARBA00005381"/>
    </source>
</evidence>
<dbReference type="Gene3D" id="6.10.340.10">
    <property type="match status" value="1"/>
</dbReference>
<dbReference type="InterPro" id="IPR050697">
    <property type="entry name" value="Adenylyl/Guanylyl_Cyclase_3/4"/>
</dbReference>
<reference evidence="5 6" key="1">
    <citation type="journal article" date="2020" name="Microb. Ecol.">
        <title>Ecogenomics of the Marine Benthic Filamentous Cyanobacterium Adonisia.</title>
        <authorList>
            <person name="Walter J.M."/>
            <person name="Coutinho F.H."/>
            <person name="Leomil L."/>
            <person name="Hargreaves P.I."/>
            <person name="Campeao M.E."/>
            <person name="Vieira V.V."/>
            <person name="Silva B.S."/>
            <person name="Fistarol G.O."/>
            <person name="Salomon P.S."/>
            <person name="Sawabe T."/>
            <person name="Mino S."/>
            <person name="Hosokawa M."/>
            <person name="Miyashita H."/>
            <person name="Maruyama F."/>
            <person name="van Verk M.C."/>
            <person name="Dutilh B.E."/>
            <person name="Thompson C.C."/>
            <person name="Thompson F.L."/>
        </authorList>
    </citation>
    <scope>NUCLEOTIDE SEQUENCE [LARGE SCALE GENOMIC DNA]</scope>
    <source>
        <strain evidence="5 6">CCMR0081</strain>
    </source>
</reference>
<dbReference type="Gene3D" id="3.30.70.1230">
    <property type="entry name" value="Nucleotide cyclase"/>
    <property type="match status" value="1"/>
</dbReference>
<feature type="transmembrane region" description="Helical" evidence="2">
    <location>
        <begin position="223"/>
        <end position="243"/>
    </location>
</feature>
<dbReference type="PROSITE" id="PS50125">
    <property type="entry name" value="GUANYLATE_CYCLASE_2"/>
    <property type="match status" value="1"/>
</dbReference>
<name>A0A6M0RKT0_9CYAN</name>
<feature type="domain" description="Guanylate cyclase" evidence="3">
    <location>
        <begin position="326"/>
        <end position="460"/>
    </location>
</feature>
<dbReference type="GO" id="GO:0006171">
    <property type="term" value="P:cAMP biosynthetic process"/>
    <property type="evidence" value="ECO:0007669"/>
    <property type="project" value="TreeGrafter"/>
</dbReference>
<dbReference type="InterPro" id="IPR029787">
    <property type="entry name" value="Nucleotide_cyclase"/>
</dbReference>
<evidence type="ECO:0000313" key="6">
    <source>
        <dbReference type="Proteomes" id="UP000481033"/>
    </source>
</evidence>
<keyword evidence="6" id="KW-1185">Reference proteome</keyword>
<gene>
    <name evidence="5" type="ORF">DXZ20_12100</name>
</gene>
<dbReference type="CDD" id="cd06225">
    <property type="entry name" value="HAMP"/>
    <property type="match status" value="1"/>
</dbReference>
<sequence>MTALEPISPSTHRRGLPIGLKIFGLTASLLGLMVIVVAVSTRRLRQVNEEIINLADYALPITDRVAQIDVHVLEQELHFERVQTLYEIEPLHEERLQSELMGFAERGQQVDGEIEAAIALVQTAIDETTLPQAKAEWQHIAPRLRAIETEHQAFQTHASELLELLAAGDLESAHQLEEKLIAQETNFNQAINDIFLELEAFTVEAAQAGQHHQQVVQTLSASVASLATLVGLVYATLVTLGLVRPVRSLKVGTTAVQAGDLDIHLDTSSRDEVGTLARTFNTMVDELRLKARLEETFGKYVDPRIVKSLVQSSDTAATDGERQVMTVFFAQVQGIETCLAPLTPTNQERIINDYLSLMSAPISNHDGVIDKFIGTLIMGFWGPPFTDGASHARLACEAALASIDQLTQLYPKLSQLDITHTGNLHIGLSTGPLVVGNMGSEAAKAYTVMGDTVNTASRLKGVSQQYGVTIVINEATQQQVSDVMATRELDLIRVVGKEDPIHIYELLGHRNTLTTTDGAAIAAFAQGLAAYRQQAWNQARQHFNQCLAQKPGDRPALLYLDRVDQLEANPPDTSWDGVWQLTQK</sequence>
<proteinExistence type="inferred from homology"/>
<dbReference type="CDD" id="cd07302">
    <property type="entry name" value="CHD"/>
    <property type="match status" value="1"/>
</dbReference>
<dbReference type="GO" id="GO:0035556">
    <property type="term" value="P:intracellular signal transduction"/>
    <property type="evidence" value="ECO:0007669"/>
    <property type="project" value="InterPro"/>
</dbReference>
<dbReference type="PROSITE" id="PS50885">
    <property type="entry name" value="HAMP"/>
    <property type="match status" value="1"/>
</dbReference>
<keyword evidence="2" id="KW-0472">Membrane</keyword>
<dbReference type="SMART" id="SM00044">
    <property type="entry name" value="CYCc"/>
    <property type="match status" value="1"/>
</dbReference>
<feature type="transmembrane region" description="Helical" evidence="2">
    <location>
        <begin position="20"/>
        <end position="39"/>
    </location>
</feature>
<dbReference type="SUPFAM" id="SSF55073">
    <property type="entry name" value="Nucleotide cyclase"/>
    <property type="match status" value="1"/>
</dbReference>
<dbReference type="Pfam" id="PF00672">
    <property type="entry name" value="HAMP"/>
    <property type="match status" value="1"/>
</dbReference>
<evidence type="ECO:0000256" key="2">
    <source>
        <dbReference type="SAM" id="Phobius"/>
    </source>
</evidence>
<dbReference type="GO" id="GO:0016020">
    <property type="term" value="C:membrane"/>
    <property type="evidence" value="ECO:0007669"/>
    <property type="project" value="InterPro"/>
</dbReference>
<dbReference type="PANTHER" id="PTHR43081">
    <property type="entry name" value="ADENYLATE CYCLASE, TERMINAL-DIFFERENTIATION SPECIFIC-RELATED"/>
    <property type="match status" value="1"/>
</dbReference>
<evidence type="ECO:0000313" key="5">
    <source>
        <dbReference type="EMBL" id="NEZ56402.1"/>
    </source>
</evidence>
<organism evidence="5 6">
    <name type="scientific">Adonisia turfae CCMR0081</name>
    <dbReference type="NCBI Taxonomy" id="2292702"/>
    <lineage>
        <taxon>Bacteria</taxon>
        <taxon>Bacillati</taxon>
        <taxon>Cyanobacteriota</taxon>
        <taxon>Adonisia</taxon>
        <taxon>Adonisia turfae</taxon>
    </lineage>
</organism>
<dbReference type="EMBL" id="QXHD01000004">
    <property type="protein sequence ID" value="NEZ56402.1"/>
    <property type="molecule type" value="Genomic_DNA"/>
</dbReference>
<keyword evidence="2" id="KW-0812">Transmembrane</keyword>
<dbReference type="InterPro" id="IPR003660">
    <property type="entry name" value="HAMP_dom"/>
</dbReference>
<dbReference type="Proteomes" id="UP000481033">
    <property type="component" value="Unassembled WGS sequence"/>
</dbReference>
<dbReference type="InterPro" id="IPR001054">
    <property type="entry name" value="A/G_cyclase"/>
</dbReference>
<comment type="caution">
    <text evidence="5">The sequence shown here is derived from an EMBL/GenBank/DDBJ whole genome shotgun (WGS) entry which is preliminary data.</text>
</comment>
<dbReference type="SUPFAM" id="SSF158472">
    <property type="entry name" value="HAMP domain-like"/>
    <property type="match status" value="1"/>
</dbReference>
<dbReference type="GO" id="GO:0004016">
    <property type="term" value="F:adenylate cyclase activity"/>
    <property type="evidence" value="ECO:0007669"/>
    <property type="project" value="UniProtKB-ARBA"/>
</dbReference>